<feature type="domain" description="FecR N-terminal" evidence="3">
    <location>
        <begin position="2"/>
        <end position="29"/>
    </location>
</feature>
<dbReference type="PANTHER" id="PTHR30273">
    <property type="entry name" value="PERIPLASMIC SIGNAL SENSOR AND SIGMA FACTOR ACTIVATOR FECR-RELATED"/>
    <property type="match status" value="1"/>
</dbReference>
<dbReference type="InterPro" id="IPR012373">
    <property type="entry name" value="Ferrdict_sens_TM"/>
</dbReference>
<reference evidence="4" key="1">
    <citation type="submission" date="2022-05" db="EMBL/GenBank/DDBJ databases">
        <title>Sphingomonas sp. strain MG17 Genome sequencing and assembly.</title>
        <authorList>
            <person name="Kim I."/>
        </authorList>
    </citation>
    <scope>NUCLEOTIDE SEQUENCE</scope>
    <source>
        <strain evidence="4">MG17</strain>
    </source>
</reference>
<dbReference type="InterPro" id="IPR006860">
    <property type="entry name" value="FecR"/>
</dbReference>
<organism evidence="4 5">
    <name type="scientific">Sphingomonas tagetis</name>
    <dbReference type="NCBI Taxonomy" id="2949092"/>
    <lineage>
        <taxon>Bacteria</taxon>
        <taxon>Pseudomonadati</taxon>
        <taxon>Pseudomonadota</taxon>
        <taxon>Alphaproteobacteria</taxon>
        <taxon>Sphingomonadales</taxon>
        <taxon>Sphingomonadaceae</taxon>
        <taxon>Sphingomonas</taxon>
    </lineage>
</organism>
<accession>A0A9X2HNF4</accession>
<protein>
    <submittedName>
        <fullName evidence="4">FecR domain-containing protein</fullName>
    </submittedName>
</protein>
<evidence type="ECO:0000256" key="1">
    <source>
        <dbReference type="SAM" id="Phobius"/>
    </source>
</evidence>
<keyword evidence="1" id="KW-0472">Membrane</keyword>
<name>A0A9X2HNF4_9SPHN</name>
<dbReference type="Pfam" id="PF16220">
    <property type="entry name" value="DUF4880"/>
    <property type="match status" value="1"/>
</dbReference>
<evidence type="ECO:0000313" key="4">
    <source>
        <dbReference type="EMBL" id="MCP3730548.1"/>
    </source>
</evidence>
<comment type="caution">
    <text evidence="4">The sequence shown here is derived from an EMBL/GenBank/DDBJ whole genome shotgun (WGS) entry which is preliminary data.</text>
</comment>
<keyword evidence="5" id="KW-1185">Reference proteome</keyword>
<evidence type="ECO:0000259" key="2">
    <source>
        <dbReference type="Pfam" id="PF04773"/>
    </source>
</evidence>
<dbReference type="Gene3D" id="2.60.120.1440">
    <property type="match status" value="1"/>
</dbReference>
<keyword evidence="1" id="KW-0812">Transmembrane</keyword>
<evidence type="ECO:0000313" key="5">
    <source>
        <dbReference type="Proteomes" id="UP001139451"/>
    </source>
</evidence>
<sequence>MTAERREALEIWLHEHPDHAKAFRDMETLMASVAGLRSLGDLEPRPMAPLAAPRNRRSAIAYIGGSRPGRIALSAIAASLAVMLLLPILLPRAETDISTTVAEIRLLKLADGTRVTLGPKSRIRTSVAGSERYAELIYGEAFFEVAHDRSRPFLVNAGDTSVRVLGTRFDVNRGVDRVSTTVLDGVVQVREEAPLFGSGPRHVLGAFQQVETKADVALFDARSASGVVKVDVPPGEWREGRLTYANARLADVVDDLNRYYAPGVRIEDPKLADARIATTFMRDDLEAFFANLPLILPVKIGRDSTGEVTISAKK</sequence>
<dbReference type="EMBL" id="JAMLDX010000005">
    <property type="protein sequence ID" value="MCP3730548.1"/>
    <property type="molecule type" value="Genomic_DNA"/>
</dbReference>
<dbReference type="AlphaFoldDB" id="A0A9X2HNF4"/>
<dbReference type="Pfam" id="PF04773">
    <property type="entry name" value="FecR"/>
    <property type="match status" value="1"/>
</dbReference>
<dbReference type="PANTHER" id="PTHR30273:SF2">
    <property type="entry name" value="PROTEIN FECR"/>
    <property type="match status" value="1"/>
</dbReference>
<gene>
    <name evidence="4" type="ORF">M9978_08915</name>
</gene>
<dbReference type="Gene3D" id="3.55.50.30">
    <property type="match status" value="1"/>
</dbReference>
<dbReference type="Proteomes" id="UP001139451">
    <property type="component" value="Unassembled WGS sequence"/>
</dbReference>
<dbReference type="PIRSF" id="PIRSF018266">
    <property type="entry name" value="FecR"/>
    <property type="match status" value="1"/>
</dbReference>
<feature type="domain" description="FecR protein" evidence="2">
    <location>
        <begin position="96"/>
        <end position="188"/>
    </location>
</feature>
<feature type="transmembrane region" description="Helical" evidence="1">
    <location>
        <begin position="71"/>
        <end position="90"/>
    </location>
</feature>
<dbReference type="InterPro" id="IPR032623">
    <property type="entry name" value="FecR_N"/>
</dbReference>
<dbReference type="GO" id="GO:0016989">
    <property type="term" value="F:sigma factor antagonist activity"/>
    <property type="evidence" value="ECO:0007669"/>
    <property type="project" value="TreeGrafter"/>
</dbReference>
<proteinExistence type="predicted"/>
<keyword evidence="1" id="KW-1133">Transmembrane helix</keyword>
<evidence type="ECO:0000259" key="3">
    <source>
        <dbReference type="Pfam" id="PF16220"/>
    </source>
</evidence>